<comment type="caution">
    <text evidence="9">The sequence shown here is derived from an EMBL/GenBank/DDBJ whole genome shotgun (WGS) entry which is preliminary data.</text>
</comment>
<name>A0A8J5R5M2_9HYME</name>
<dbReference type="Proteomes" id="UP000729913">
    <property type="component" value="Unassembled WGS sequence"/>
</dbReference>
<gene>
    <name evidence="9" type="ORF">G9C98_000690</name>
</gene>
<keyword evidence="10" id="KW-1185">Reference proteome</keyword>
<evidence type="ECO:0000256" key="6">
    <source>
        <dbReference type="ARBA" id="ARBA00022842"/>
    </source>
</evidence>
<evidence type="ECO:0000256" key="4">
    <source>
        <dbReference type="ARBA" id="ARBA00012596"/>
    </source>
</evidence>
<organism evidence="9 10">
    <name type="scientific">Cotesia typhae</name>
    <dbReference type="NCBI Taxonomy" id="2053667"/>
    <lineage>
        <taxon>Eukaryota</taxon>
        <taxon>Metazoa</taxon>
        <taxon>Ecdysozoa</taxon>
        <taxon>Arthropoda</taxon>
        <taxon>Hexapoda</taxon>
        <taxon>Insecta</taxon>
        <taxon>Pterygota</taxon>
        <taxon>Neoptera</taxon>
        <taxon>Endopterygota</taxon>
        <taxon>Hymenoptera</taxon>
        <taxon>Apocrita</taxon>
        <taxon>Ichneumonoidea</taxon>
        <taxon>Braconidae</taxon>
        <taxon>Microgastrinae</taxon>
        <taxon>Cotesia</taxon>
    </lineage>
</organism>
<evidence type="ECO:0000256" key="7">
    <source>
        <dbReference type="ARBA" id="ARBA00047353"/>
    </source>
</evidence>
<comment type="similarity">
    <text evidence="3">Belongs to the UPP synthase family.</text>
</comment>
<dbReference type="EMBL" id="JAAOIC020000023">
    <property type="protein sequence ID" value="KAG8040120.1"/>
    <property type="molecule type" value="Genomic_DNA"/>
</dbReference>
<dbReference type="PANTHER" id="PTHR21528">
    <property type="entry name" value="DEHYDRODOLICHYL DIPHOSPHATE SYNTHASE COMPLEX SUBUNIT NUS1"/>
    <property type="match status" value="1"/>
</dbReference>
<keyword evidence="8" id="KW-0812">Transmembrane</keyword>
<evidence type="ECO:0000256" key="5">
    <source>
        <dbReference type="ARBA" id="ARBA00022679"/>
    </source>
</evidence>
<dbReference type="InterPro" id="IPR038887">
    <property type="entry name" value="Nus1/NgBR"/>
</dbReference>
<evidence type="ECO:0000256" key="2">
    <source>
        <dbReference type="ARBA" id="ARBA00004922"/>
    </source>
</evidence>
<comment type="catalytic activity">
    <reaction evidence="7">
        <text>n isopentenyl diphosphate + (2E,6E)-farnesyl diphosphate = a di-trans,poly-cis-polyprenyl diphosphate + n diphosphate</text>
        <dbReference type="Rhea" id="RHEA:53008"/>
        <dbReference type="Rhea" id="RHEA-COMP:19494"/>
        <dbReference type="ChEBI" id="CHEBI:33019"/>
        <dbReference type="ChEBI" id="CHEBI:128769"/>
        <dbReference type="ChEBI" id="CHEBI:136960"/>
        <dbReference type="ChEBI" id="CHEBI:175763"/>
        <dbReference type="EC" id="2.5.1.87"/>
    </reaction>
</comment>
<dbReference type="InterPro" id="IPR001441">
    <property type="entry name" value="UPP_synth-like"/>
</dbReference>
<protein>
    <recommendedName>
        <fullName evidence="4">ditrans,polycis-polyprenyl diphosphate synthase [(2E,6E)-farnesyldiphosphate specific]</fullName>
        <ecNumber evidence="4">2.5.1.87</ecNumber>
    </recommendedName>
</protein>
<keyword evidence="5" id="KW-0808">Transferase</keyword>
<evidence type="ECO:0000256" key="3">
    <source>
        <dbReference type="ARBA" id="ARBA00005432"/>
    </source>
</evidence>
<sequence>MKLFCQVLKLIHFIVTALIIVYDYLITIKEDLINYLRPKTLKCIDTIVDVCDVSKLEKLPNHLVIVVASKDKVSFSDLAKIVGWCCTLGIPNITFYDREGIIYEKSELLINEFNKLTPSFVSRVIWSNKITRKFNTKANGEFKQYTRVNFSVYNDGKPEIIKLTRELSQAVKLKLLKTDDINYDLINEKLSLPVPDPDLAIITGRTFSTFGLLPWHIRLTEFYNVPTHHNISPHKFIQILEEFAKCHQRFGT</sequence>
<dbReference type="AlphaFoldDB" id="A0A8J5R5M2"/>
<keyword evidence="6" id="KW-0460">Magnesium</keyword>
<keyword evidence="8" id="KW-0472">Membrane</keyword>
<proteinExistence type="inferred from homology"/>
<dbReference type="GO" id="GO:0005789">
    <property type="term" value="C:endoplasmic reticulum membrane"/>
    <property type="evidence" value="ECO:0007669"/>
    <property type="project" value="TreeGrafter"/>
</dbReference>
<dbReference type="EC" id="2.5.1.87" evidence="4"/>
<feature type="transmembrane region" description="Helical" evidence="8">
    <location>
        <begin position="7"/>
        <end position="25"/>
    </location>
</feature>
<dbReference type="Pfam" id="PF01255">
    <property type="entry name" value="Prenyltransf"/>
    <property type="match status" value="1"/>
</dbReference>
<dbReference type="GO" id="GO:0045547">
    <property type="term" value="F:ditrans,polycis-polyprenyl diphosphate synthase [(2E,6E)-farnesyl diphosphate specific] activity"/>
    <property type="evidence" value="ECO:0007669"/>
    <property type="project" value="UniProtKB-EC"/>
</dbReference>
<dbReference type="PANTHER" id="PTHR21528:SF0">
    <property type="entry name" value="DEHYDRODOLICHYL DIPHOSPHATE SYNTHASE COMPLEX SUBUNIT NUS1"/>
    <property type="match status" value="1"/>
</dbReference>
<comment type="cofactor">
    <cofactor evidence="1">
        <name>Mg(2+)</name>
        <dbReference type="ChEBI" id="CHEBI:18420"/>
    </cofactor>
</comment>
<dbReference type="GO" id="GO:1904423">
    <property type="term" value="C:dehydrodolichyl diphosphate synthase complex"/>
    <property type="evidence" value="ECO:0007669"/>
    <property type="project" value="InterPro"/>
</dbReference>
<evidence type="ECO:0000313" key="9">
    <source>
        <dbReference type="EMBL" id="KAG8040120.1"/>
    </source>
</evidence>
<dbReference type="OrthoDB" id="19639at2759"/>
<reference evidence="9" key="2">
    <citation type="submission" date="2021-04" db="EMBL/GenBank/DDBJ databases">
        <title>Genome-wide patterns of bracovirus chromosomal integration into multiple host tissues during parasitism.</title>
        <authorList>
            <person name="Chebbi M.A.C."/>
        </authorList>
    </citation>
    <scope>NUCLEOTIDE SEQUENCE</scope>
    <source>
        <tissue evidence="9">Whole body</tissue>
    </source>
</reference>
<evidence type="ECO:0000313" key="10">
    <source>
        <dbReference type="Proteomes" id="UP000729913"/>
    </source>
</evidence>
<dbReference type="UniPathway" id="UPA00378"/>
<keyword evidence="8" id="KW-1133">Transmembrane helix</keyword>
<evidence type="ECO:0000256" key="1">
    <source>
        <dbReference type="ARBA" id="ARBA00001946"/>
    </source>
</evidence>
<reference evidence="9" key="1">
    <citation type="submission" date="2020-03" db="EMBL/GenBank/DDBJ databases">
        <authorList>
            <person name="Chebbi M.A."/>
            <person name="Drezen J.M."/>
        </authorList>
    </citation>
    <scope>NUCLEOTIDE SEQUENCE</scope>
    <source>
        <tissue evidence="9">Whole body</tissue>
    </source>
</reference>
<evidence type="ECO:0000256" key="8">
    <source>
        <dbReference type="SAM" id="Phobius"/>
    </source>
</evidence>
<accession>A0A8J5R5M2</accession>
<comment type="pathway">
    <text evidence="2">Protein modification; protein glycosylation.</text>
</comment>